<keyword evidence="5" id="KW-0611">Plant defense</keyword>
<organism evidence="9 10">
    <name type="scientific">Eragrostis curvula</name>
    <name type="common">weeping love grass</name>
    <dbReference type="NCBI Taxonomy" id="38414"/>
    <lineage>
        <taxon>Eukaryota</taxon>
        <taxon>Viridiplantae</taxon>
        <taxon>Streptophyta</taxon>
        <taxon>Embryophyta</taxon>
        <taxon>Tracheophyta</taxon>
        <taxon>Spermatophyta</taxon>
        <taxon>Magnoliopsida</taxon>
        <taxon>Liliopsida</taxon>
        <taxon>Poales</taxon>
        <taxon>Poaceae</taxon>
        <taxon>PACMAD clade</taxon>
        <taxon>Chloridoideae</taxon>
        <taxon>Eragrostideae</taxon>
        <taxon>Eragrostidinae</taxon>
        <taxon>Eragrostis</taxon>
    </lineage>
</organism>
<dbReference type="AlphaFoldDB" id="A0A5J9SZY0"/>
<evidence type="ECO:0000256" key="5">
    <source>
        <dbReference type="ARBA" id="ARBA00022821"/>
    </source>
</evidence>
<protein>
    <recommendedName>
        <fullName evidence="11">NB-ARC domain-containing protein</fullName>
    </recommendedName>
</protein>
<keyword evidence="10" id="KW-1185">Reference proteome</keyword>
<gene>
    <name evidence="9" type="ORF">EJB05_47762</name>
</gene>
<evidence type="ECO:0000313" key="9">
    <source>
        <dbReference type="EMBL" id="TVU04636.1"/>
    </source>
</evidence>
<dbReference type="Pfam" id="PF23559">
    <property type="entry name" value="WHD_DRP"/>
    <property type="match status" value="1"/>
</dbReference>
<comment type="similarity">
    <text evidence="1">Belongs to the disease resistance NB-LRR family.</text>
</comment>
<dbReference type="SUPFAM" id="SSF52540">
    <property type="entry name" value="P-loop containing nucleoside triphosphate hydrolases"/>
    <property type="match status" value="1"/>
</dbReference>
<dbReference type="Gene3D" id="3.40.50.300">
    <property type="entry name" value="P-loop containing nucleotide triphosphate hydrolases"/>
    <property type="match status" value="1"/>
</dbReference>
<dbReference type="PANTHER" id="PTHR23155:SF983">
    <property type="entry name" value="NB-ARC DOMAIN CONTAINING PROTEIN, EXPRESSED"/>
    <property type="match status" value="1"/>
</dbReference>
<name>A0A5J9SZY0_9POAL</name>
<feature type="domain" description="NB-ARC" evidence="6">
    <location>
        <begin position="162"/>
        <end position="327"/>
    </location>
</feature>
<evidence type="ECO:0000256" key="1">
    <source>
        <dbReference type="ARBA" id="ARBA00008894"/>
    </source>
</evidence>
<dbReference type="Gene3D" id="1.20.5.4130">
    <property type="match status" value="1"/>
</dbReference>
<dbReference type="FunFam" id="1.10.10.10:FF:000322">
    <property type="entry name" value="Probable disease resistance protein At1g63360"/>
    <property type="match status" value="1"/>
</dbReference>
<dbReference type="Proteomes" id="UP000324897">
    <property type="component" value="Unassembled WGS sequence"/>
</dbReference>
<proteinExistence type="inferred from homology"/>
<dbReference type="Gene3D" id="1.10.10.10">
    <property type="entry name" value="Winged helix-like DNA-binding domain superfamily/Winged helix DNA-binding domain"/>
    <property type="match status" value="1"/>
</dbReference>
<dbReference type="PRINTS" id="PR00364">
    <property type="entry name" value="DISEASERSIST"/>
</dbReference>
<evidence type="ECO:0000259" key="6">
    <source>
        <dbReference type="Pfam" id="PF00931"/>
    </source>
</evidence>
<sequence>MGRLFLVMEKEYNKNKGLAQEIESIQQDLRMIAAAMDDKLSSLGPNDRTAVARLYNEQMLDLAHDIEDSVDRFVHRLGCKHHGSAGRAASMLLRVAHELKKVQSRSSFADEIHKLKIRLKEACQRVIDAVPVACGGGQPNGSLSTAAPPRVACSRPVGLGKPVEELLSLLDEVGGEPEQLRVISIVGFGGSGKTTLARAVYDNTQTMAKFDSRAWVAAAGGGTPETSFGMRWILRDVLQQVRPKDTMVDVDNQHLEASLKECLKDNRYLIVIDGIRMDEWSTVNLAFENNNRSSRIILTTTMHSVANRCSHGNGYVYPMNSLGEQESKQIAFLGIRSPEFEQGSAALLGKCDGLPLALVNVSDYLKSSSEPTGELCPNLCRTLGSHLKEKHDPDIFSDLRNVLLDNYDSLSGYALTCLLYLGIFPSNRPIKRKVVIRRWLAEGYARSGSLRSEEDIADDNFKKLTDRNIIQPIDTRNNSQVKTCKAHGIMHEFVTPQVSRSFFYNAKVLM</sequence>
<feature type="domain" description="Disease resistance N-terminal" evidence="7">
    <location>
        <begin position="2"/>
        <end position="82"/>
    </location>
</feature>
<evidence type="ECO:0008006" key="11">
    <source>
        <dbReference type="Google" id="ProtNLM"/>
    </source>
</evidence>
<feature type="non-terminal residue" evidence="9">
    <location>
        <position position="1"/>
    </location>
</feature>
<dbReference type="PANTHER" id="PTHR23155">
    <property type="entry name" value="DISEASE RESISTANCE PROTEIN RP"/>
    <property type="match status" value="1"/>
</dbReference>
<dbReference type="EMBL" id="RWGY01000051">
    <property type="protein sequence ID" value="TVU04636.1"/>
    <property type="molecule type" value="Genomic_DNA"/>
</dbReference>
<dbReference type="GO" id="GO:0043531">
    <property type="term" value="F:ADP binding"/>
    <property type="evidence" value="ECO:0007669"/>
    <property type="project" value="InterPro"/>
</dbReference>
<dbReference type="InterPro" id="IPR041118">
    <property type="entry name" value="Rx_N"/>
</dbReference>
<evidence type="ECO:0000259" key="8">
    <source>
        <dbReference type="Pfam" id="PF23559"/>
    </source>
</evidence>
<evidence type="ECO:0000313" key="10">
    <source>
        <dbReference type="Proteomes" id="UP000324897"/>
    </source>
</evidence>
<dbReference type="InterPro" id="IPR044974">
    <property type="entry name" value="Disease_R_plants"/>
</dbReference>
<dbReference type="GO" id="GO:0002758">
    <property type="term" value="P:innate immune response-activating signaling pathway"/>
    <property type="evidence" value="ECO:0007669"/>
    <property type="project" value="UniProtKB-ARBA"/>
</dbReference>
<evidence type="ECO:0000259" key="7">
    <source>
        <dbReference type="Pfam" id="PF18052"/>
    </source>
</evidence>
<dbReference type="GO" id="GO:0009626">
    <property type="term" value="P:plant-type hypersensitive response"/>
    <property type="evidence" value="ECO:0007669"/>
    <property type="project" value="UniProtKB-ARBA"/>
</dbReference>
<evidence type="ECO:0000256" key="4">
    <source>
        <dbReference type="ARBA" id="ARBA00022741"/>
    </source>
</evidence>
<keyword evidence="3" id="KW-0677">Repeat</keyword>
<dbReference type="Pfam" id="PF00931">
    <property type="entry name" value="NB-ARC"/>
    <property type="match status" value="1"/>
</dbReference>
<evidence type="ECO:0000256" key="3">
    <source>
        <dbReference type="ARBA" id="ARBA00022737"/>
    </source>
</evidence>
<keyword evidence="2" id="KW-0433">Leucine-rich repeat</keyword>
<dbReference type="Gramene" id="TVU04636">
    <property type="protein sequence ID" value="TVU04636"/>
    <property type="gene ID" value="EJB05_47762"/>
</dbReference>
<feature type="domain" description="Disease resistance protein winged helix" evidence="8">
    <location>
        <begin position="423"/>
        <end position="494"/>
    </location>
</feature>
<evidence type="ECO:0000256" key="2">
    <source>
        <dbReference type="ARBA" id="ARBA00022614"/>
    </source>
</evidence>
<dbReference type="InterPro" id="IPR002182">
    <property type="entry name" value="NB-ARC"/>
</dbReference>
<dbReference type="OrthoDB" id="6161812at2759"/>
<reference evidence="9 10" key="1">
    <citation type="journal article" date="2019" name="Sci. Rep.">
        <title>A high-quality genome of Eragrostis curvula grass provides insights into Poaceae evolution and supports new strategies to enhance forage quality.</title>
        <authorList>
            <person name="Carballo J."/>
            <person name="Santos B.A.C.M."/>
            <person name="Zappacosta D."/>
            <person name="Garbus I."/>
            <person name="Selva J.P."/>
            <person name="Gallo C.A."/>
            <person name="Diaz A."/>
            <person name="Albertini E."/>
            <person name="Caccamo M."/>
            <person name="Echenique V."/>
        </authorList>
    </citation>
    <scope>NUCLEOTIDE SEQUENCE [LARGE SCALE GENOMIC DNA]</scope>
    <source>
        <strain evidence="10">cv. Victoria</strain>
        <tissue evidence="9">Leaf</tissue>
    </source>
</reference>
<dbReference type="Pfam" id="PF18052">
    <property type="entry name" value="Rx_N"/>
    <property type="match status" value="1"/>
</dbReference>
<keyword evidence="4" id="KW-0547">Nucleotide-binding</keyword>
<dbReference type="InterPro" id="IPR027417">
    <property type="entry name" value="P-loop_NTPase"/>
</dbReference>
<comment type="caution">
    <text evidence="9">The sequence shown here is derived from an EMBL/GenBank/DDBJ whole genome shotgun (WGS) entry which is preliminary data.</text>
</comment>
<accession>A0A5J9SZY0</accession>
<dbReference type="InterPro" id="IPR036388">
    <property type="entry name" value="WH-like_DNA-bd_sf"/>
</dbReference>
<dbReference type="InterPro" id="IPR058922">
    <property type="entry name" value="WHD_DRP"/>
</dbReference>
<dbReference type="GO" id="GO:0042742">
    <property type="term" value="P:defense response to bacterium"/>
    <property type="evidence" value="ECO:0007669"/>
    <property type="project" value="UniProtKB-ARBA"/>
</dbReference>